<name>A0A0F7KX19_9SPHN</name>
<dbReference type="PATRIC" id="fig|1267766.3.peg.2773"/>
<evidence type="ECO:0000313" key="4">
    <source>
        <dbReference type="Proteomes" id="UP000034392"/>
    </source>
</evidence>
<feature type="chain" id="PRO_5043758276" evidence="2">
    <location>
        <begin position="36"/>
        <end position="323"/>
    </location>
</feature>
<feature type="region of interest" description="Disordered" evidence="1">
    <location>
        <begin position="35"/>
        <end position="64"/>
    </location>
</feature>
<gene>
    <name evidence="3" type="ORF">WYH_02737</name>
</gene>
<proteinExistence type="predicted"/>
<evidence type="ECO:0000256" key="2">
    <source>
        <dbReference type="SAM" id="SignalP"/>
    </source>
</evidence>
<dbReference type="OrthoDB" id="7025476at2"/>
<protein>
    <submittedName>
        <fullName evidence="3">YfdX protein</fullName>
    </submittedName>
</protein>
<evidence type="ECO:0000313" key="3">
    <source>
        <dbReference type="EMBL" id="AKH43767.1"/>
    </source>
</evidence>
<accession>A0A0F7KX19</accession>
<sequence>MDQNKKCRRSRVLNRVSVRGLYAALLLGVSVSASAQESDKESTAPPSQAEATEAVGASVGEKAGDEVTKKRAELLSEAVEALQQTKLAIEHLDKQDGKKALDALATATGRLDIILARDPGLALAPVDVVTSRTDIIATVADVRKIRDRIEALVKEGRLQDARVLMETFASEIRIHTTNIPLATYPAAIREAARLIDQGKLAEAKSALNTALSTLVIEEEVLPLPLLRAQAMLSAAEKQLQDGSAKAADEESEKSQIDPTIFIDNASYQVELARALTYGNDSLYEKLARDIEDLKKKVSAKNESRDLFEAIDKQIDNLETTVND</sequence>
<dbReference type="InterPro" id="IPR021236">
    <property type="entry name" value="Uncharacterised_YfdX"/>
</dbReference>
<evidence type="ECO:0000256" key="1">
    <source>
        <dbReference type="SAM" id="MobiDB-lite"/>
    </source>
</evidence>
<keyword evidence="2" id="KW-0732">Signal</keyword>
<reference evidence="3" key="1">
    <citation type="submission" date="2015-05" db="EMBL/GenBank/DDBJ databases">
        <title>The complete genome of Altererythrobacter atlanticus strain 26DY36.</title>
        <authorList>
            <person name="Wu Y.-H."/>
            <person name="Cheng H."/>
            <person name="Wu X.-W."/>
        </authorList>
    </citation>
    <scope>NUCLEOTIDE SEQUENCE [LARGE SCALE GENOMIC DNA]</scope>
    <source>
        <strain evidence="3">26DY36</strain>
    </source>
</reference>
<feature type="signal peptide" evidence="2">
    <location>
        <begin position="1"/>
        <end position="35"/>
    </location>
</feature>
<dbReference type="AlphaFoldDB" id="A0A0F7KX19"/>
<organism evidence="3 4">
    <name type="scientific">Croceibacterium atlanticum</name>
    <dbReference type="NCBI Taxonomy" id="1267766"/>
    <lineage>
        <taxon>Bacteria</taxon>
        <taxon>Pseudomonadati</taxon>
        <taxon>Pseudomonadota</taxon>
        <taxon>Alphaproteobacteria</taxon>
        <taxon>Sphingomonadales</taxon>
        <taxon>Erythrobacteraceae</taxon>
        <taxon>Croceibacterium</taxon>
    </lineage>
</organism>
<dbReference type="EMBL" id="CP011452">
    <property type="protein sequence ID" value="AKH43767.1"/>
    <property type="molecule type" value="Genomic_DNA"/>
</dbReference>
<keyword evidence="4" id="KW-1185">Reference proteome</keyword>
<dbReference type="Pfam" id="PF10938">
    <property type="entry name" value="YfdX"/>
    <property type="match status" value="1"/>
</dbReference>
<dbReference type="RefSeq" id="WP_053833590.1">
    <property type="nucleotide sequence ID" value="NZ_CP011452.2"/>
</dbReference>
<dbReference type="Proteomes" id="UP000034392">
    <property type="component" value="Chromosome"/>
</dbReference>
<dbReference type="KEGG" id="aay:WYH_02737"/>
<dbReference type="STRING" id="1267766.WYH_02737"/>